<dbReference type="Proteomes" id="UP000008021">
    <property type="component" value="Chromosome 8"/>
</dbReference>
<protein>
    <submittedName>
        <fullName evidence="2">Uncharacterized protein</fullName>
    </submittedName>
</protein>
<organism evidence="2">
    <name type="scientific">Oryza meridionalis</name>
    <dbReference type="NCBI Taxonomy" id="40149"/>
    <lineage>
        <taxon>Eukaryota</taxon>
        <taxon>Viridiplantae</taxon>
        <taxon>Streptophyta</taxon>
        <taxon>Embryophyta</taxon>
        <taxon>Tracheophyta</taxon>
        <taxon>Spermatophyta</taxon>
        <taxon>Magnoliopsida</taxon>
        <taxon>Liliopsida</taxon>
        <taxon>Poales</taxon>
        <taxon>Poaceae</taxon>
        <taxon>BOP clade</taxon>
        <taxon>Oryzoideae</taxon>
        <taxon>Oryzeae</taxon>
        <taxon>Oryzinae</taxon>
        <taxon>Oryza</taxon>
    </lineage>
</organism>
<evidence type="ECO:0000313" key="3">
    <source>
        <dbReference type="Proteomes" id="UP000008021"/>
    </source>
</evidence>
<reference evidence="2" key="1">
    <citation type="submission" date="2015-04" db="UniProtKB">
        <authorList>
            <consortium name="EnsemblPlants"/>
        </authorList>
    </citation>
    <scope>IDENTIFICATION</scope>
</reference>
<feature type="region of interest" description="Disordered" evidence="1">
    <location>
        <begin position="1"/>
        <end position="43"/>
    </location>
</feature>
<proteinExistence type="predicted"/>
<reference evidence="2" key="2">
    <citation type="submission" date="2018-05" db="EMBL/GenBank/DDBJ databases">
        <title>OmerRS3 (Oryza meridionalis Reference Sequence Version 3).</title>
        <authorList>
            <person name="Zhang J."/>
            <person name="Kudrna D."/>
            <person name="Lee S."/>
            <person name="Talag J."/>
            <person name="Welchert J."/>
            <person name="Wing R.A."/>
        </authorList>
    </citation>
    <scope>NUCLEOTIDE SEQUENCE [LARGE SCALE GENOMIC DNA]</scope>
    <source>
        <strain evidence="2">cv. OR44</strain>
    </source>
</reference>
<accession>A0A0E0EMN2</accession>
<dbReference type="AlphaFoldDB" id="A0A0E0EMN2"/>
<name>A0A0E0EMN2_9ORYZ</name>
<evidence type="ECO:0000313" key="2">
    <source>
        <dbReference type="EnsemblPlants" id="OMERI08G15030.3"/>
    </source>
</evidence>
<sequence>MLTSPIHALPGNARDSAHTGTGASAPARKKPRRPNIRSGPTTPQMMEALKKTSSPGHVHGLPSGSFAGSQMLLTLSSSHHDVPKYTDDASTVPTSCMIKPGEFAHILLRRIDVRPVTMGAHLDDEHGARWDLHVVAQLEILQEHDSLGHADVAKPTID</sequence>
<dbReference type="Gramene" id="OMERI08G15030.3">
    <property type="protein sequence ID" value="OMERI08G15030.3"/>
    <property type="gene ID" value="OMERI08G15030"/>
</dbReference>
<keyword evidence="3" id="KW-1185">Reference proteome</keyword>
<dbReference type="EnsemblPlants" id="OMERI08G15030.3">
    <property type="protein sequence ID" value="OMERI08G15030.3"/>
    <property type="gene ID" value="OMERI08G15030"/>
</dbReference>
<dbReference type="HOGENOM" id="CLU_1672095_0_0_1"/>
<evidence type="ECO:0000256" key="1">
    <source>
        <dbReference type="SAM" id="MobiDB-lite"/>
    </source>
</evidence>